<feature type="transmembrane region" description="Helical" evidence="2">
    <location>
        <begin position="62"/>
        <end position="82"/>
    </location>
</feature>
<dbReference type="GO" id="GO:0006888">
    <property type="term" value="P:endoplasmic reticulum to Golgi vesicle-mediated transport"/>
    <property type="evidence" value="ECO:0007669"/>
    <property type="project" value="TreeGrafter"/>
</dbReference>
<evidence type="ECO:0000313" key="4">
    <source>
        <dbReference type="Proteomes" id="UP000092321"/>
    </source>
</evidence>
<feature type="compositionally biased region" description="Basic residues" evidence="1">
    <location>
        <begin position="211"/>
        <end position="222"/>
    </location>
</feature>
<keyword evidence="2" id="KW-1133">Transmembrane helix</keyword>
<evidence type="ECO:0000256" key="2">
    <source>
        <dbReference type="SAM" id="Phobius"/>
    </source>
</evidence>
<name>A0A1B7TDQ5_9ASCO</name>
<feature type="compositionally biased region" description="Basic and acidic residues" evidence="1">
    <location>
        <begin position="177"/>
        <end position="189"/>
    </location>
</feature>
<comment type="caution">
    <text evidence="3">The sequence shown here is derived from an EMBL/GenBank/DDBJ whole genome shotgun (WGS) entry which is preliminary data.</text>
</comment>
<dbReference type="PANTHER" id="PTHR28228:SF1">
    <property type="entry name" value="SECRETORY COMPONENT PROTEIN SHR3"/>
    <property type="match status" value="1"/>
</dbReference>
<dbReference type="InterPro" id="IPR013248">
    <property type="entry name" value="Psh3/Shr3"/>
</dbReference>
<keyword evidence="2" id="KW-0812">Transmembrane</keyword>
<dbReference type="AlphaFoldDB" id="A0A1B7TDQ5"/>
<keyword evidence="2" id="KW-0472">Membrane</keyword>
<dbReference type="Proteomes" id="UP000092321">
    <property type="component" value="Unassembled WGS sequence"/>
</dbReference>
<dbReference type="OrthoDB" id="5229808at2759"/>
<keyword evidence="4" id="KW-1185">Reference proteome</keyword>
<dbReference type="EMBL" id="LXPE01000012">
    <property type="protein sequence ID" value="OBA26886.1"/>
    <property type="molecule type" value="Genomic_DNA"/>
</dbReference>
<feature type="transmembrane region" description="Helical" evidence="2">
    <location>
        <begin position="12"/>
        <end position="32"/>
    </location>
</feature>
<dbReference type="SMART" id="SM00786">
    <property type="entry name" value="SHR3_chaperone"/>
    <property type="match status" value="1"/>
</dbReference>
<evidence type="ECO:0000313" key="3">
    <source>
        <dbReference type="EMBL" id="OBA26886.1"/>
    </source>
</evidence>
<reference evidence="4" key="1">
    <citation type="journal article" date="2016" name="Proc. Natl. Acad. Sci. U.S.A.">
        <title>Comparative genomics of biotechnologically important yeasts.</title>
        <authorList>
            <person name="Riley R."/>
            <person name="Haridas S."/>
            <person name="Wolfe K.H."/>
            <person name="Lopes M.R."/>
            <person name="Hittinger C.T."/>
            <person name="Goeker M."/>
            <person name="Salamov A.A."/>
            <person name="Wisecaver J.H."/>
            <person name="Long T.M."/>
            <person name="Calvey C.H."/>
            <person name="Aerts A.L."/>
            <person name="Barry K.W."/>
            <person name="Choi C."/>
            <person name="Clum A."/>
            <person name="Coughlan A.Y."/>
            <person name="Deshpande S."/>
            <person name="Douglass A.P."/>
            <person name="Hanson S.J."/>
            <person name="Klenk H.-P."/>
            <person name="LaButti K.M."/>
            <person name="Lapidus A."/>
            <person name="Lindquist E.A."/>
            <person name="Lipzen A.M."/>
            <person name="Meier-Kolthoff J.P."/>
            <person name="Ohm R.A."/>
            <person name="Otillar R.P."/>
            <person name="Pangilinan J.L."/>
            <person name="Peng Y."/>
            <person name="Rokas A."/>
            <person name="Rosa C.A."/>
            <person name="Scheuner C."/>
            <person name="Sibirny A.A."/>
            <person name="Slot J.C."/>
            <person name="Stielow J.B."/>
            <person name="Sun H."/>
            <person name="Kurtzman C.P."/>
            <person name="Blackwell M."/>
            <person name="Grigoriev I.V."/>
            <person name="Jeffries T.W."/>
        </authorList>
    </citation>
    <scope>NUCLEOTIDE SEQUENCE [LARGE SCALE GENOMIC DNA]</scope>
    <source>
        <strain evidence="4">NRRL Y-1626</strain>
    </source>
</reference>
<dbReference type="GO" id="GO:0051082">
    <property type="term" value="F:unfolded protein binding"/>
    <property type="evidence" value="ECO:0007669"/>
    <property type="project" value="TreeGrafter"/>
</dbReference>
<dbReference type="Pfam" id="PF08229">
    <property type="entry name" value="SHR3_chaperone"/>
    <property type="match status" value="1"/>
</dbReference>
<protein>
    <submittedName>
        <fullName evidence="3">Shr3 amino acid permease chaperone</fullName>
    </submittedName>
</protein>
<evidence type="ECO:0000256" key="1">
    <source>
        <dbReference type="SAM" id="MobiDB-lite"/>
    </source>
</evidence>
<feature type="transmembrane region" description="Helical" evidence="2">
    <location>
        <begin position="94"/>
        <end position="114"/>
    </location>
</feature>
<feature type="transmembrane region" description="Helical" evidence="2">
    <location>
        <begin position="134"/>
        <end position="161"/>
    </location>
</feature>
<proteinExistence type="predicted"/>
<accession>A0A1B7TDQ5</accession>
<gene>
    <name evidence="3" type="ORF">HANVADRAFT_52674</name>
</gene>
<sequence>MVSINFKDVEDFGLILINLSTFTLFGMLISQWNYDIPVLFDRNASLSQFDRFLQHYFSFNSISIYTVIFYGFIYGLGLLGAIVRVTKPHPDYQLFEYGTFVLIFLFLCVFLTNVKTGIEACSHRKWGDVTEKQGLQVLAASNLILLAILLGVIILQAGLWYTKWEYQKRLNEFYEEEKKNDGEKKEDQPKPNANVIPKEELESISEEQPKKKTSVKKRGSKK</sequence>
<feature type="region of interest" description="Disordered" evidence="1">
    <location>
        <begin position="177"/>
        <end position="222"/>
    </location>
</feature>
<dbReference type="GO" id="GO:0005789">
    <property type="term" value="C:endoplasmic reticulum membrane"/>
    <property type="evidence" value="ECO:0007669"/>
    <property type="project" value="TreeGrafter"/>
</dbReference>
<organism evidence="3 4">
    <name type="scientific">Hanseniaspora valbyensis NRRL Y-1626</name>
    <dbReference type="NCBI Taxonomy" id="766949"/>
    <lineage>
        <taxon>Eukaryota</taxon>
        <taxon>Fungi</taxon>
        <taxon>Dikarya</taxon>
        <taxon>Ascomycota</taxon>
        <taxon>Saccharomycotina</taxon>
        <taxon>Saccharomycetes</taxon>
        <taxon>Saccharomycodales</taxon>
        <taxon>Saccharomycodaceae</taxon>
        <taxon>Hanseniaspora</taxon>
    </lineage>
</organism>
<dbReference type="PANTHER" id="PTHR28228">
    <property type="entry name" value="SECRETORY COMPONENT PROTEIN SHR3"/>
    <property type="match status" value="1"/>
</dbReference>